<evidence type="ECO:0000313" key="2">
    <source>
        <dbReference type="EMBL" id="KAJ5740151.1"/>
    </source>
</evidence>
<dbReference type="AlphaFoldDB" id="A0AAD6HW51"/>
<dbReference type="EMBL" id="JAQJAN010000001">
    <property type="protein sequence ID" value="KAJ5740151.1"/>
    <property type="molecule type" value="Genomic_DNA"/>
</dbReference>
<reference evidence="2" key="1">
    <citation type="journal article" date="2023" name="IMA Fungus">
        <title>Comparative genomic study of the Penicillium genus elucidates a diverse pangenome and 15 lateral gene transfer events.</title>
        <authorList>
            <person name="Petersen C."/>
            <person name="Sorensen T."/>
            <person name="Nielsen M.R."/>
            <person name="Sondergaard T.E."/>
            <person name="Sorensen J.L."/>
            <person name="Fitzpatrick D.A."/>
            <person name="Frisvad J.C."/>
            <person name="Nielsen K.L."/>
        </authorList>
    </citation>
    <scope>NUCLEOTIDE SEQUENCE</scope>
    <source>
        <strain evidence="2">IBT 17514</strain>
    </source>
</reference>
<accession>A0AAD6HW51</accession>
<proteinExistence type="predicted"/>
<keyword evidence="3" id="KW-1185">Reference proteome</keyword>
<comment type="caution">
    <text evidence="2">The sequence shown here is derived from an EMBL/GenBank/DDBJ whole genome shotgun (WGS) entry which is preliminary data.</text>
</comment>
<gene>
    <name evidence="2" type="ORF">N7493_000023</name>
</gene>
<sequence>MRRYYFGPSFGISTESLMYTEVNIDELLSPQTSNSSSRIGLLSIDVRVCTNPPGLGLRIQRLAVLKRQEVQNIFIEKDIVWVCTHLANYPAESPDFIKSSLKNCYSDFSETIISLIQTYCEQDGTPDSDTHFDRQGKCGKCNTSWKLELRGIETQDVCLLLMRWKDLGPGLDPEDNRWRSKQEWAQPKTLKPSEMVGDPRLRFERPSDCSSSQPMSQEDMFQRNLSLLRGKRYQTVMRKSWGPWYYLHGKEREVNHSRCIIS</sequence>
<reference evidence="2" key="2">
    <citation type="submission" date="2023-01" db="EMBL/GenBank/DDBJ databases">
        <authorList>
            <person name="Petersen C."/>
        </authorList>
    </citation>
    <scope>NUCLEOTIDE SEQUENCE</scope>
    <source>
        <strain evidence="2">IBT 17514</strain>
    </source>
</reference>
<feature type="region of interest" description="Disordered" evidence="1">
    <location>
        <begin position="173"/>
        <end position="217"/>
    </location>
</feature>
<evidence type="ECO:0000256" key="1">
    <source>
        <dbReference type="SAM" id="MobiDB-lite"/>
    </source>
</evidence>
<organism evidence="2 3">
    <name type="scientific">Penicillium malachiteum</name>
    <dbReference type="NCBI Taxonomy" id="1324776"/>
    <lineage>
        <taxon>Eukaryota</taxon>
        <taxon>Fungi</taxon>
        <taxon>Dikarya</taxon>
        <taxon>Ascomycota</taxon>
        <taxon>Pezizomycotina</taxon>
        <taxon>Eurotiomycetes</taxon>
        <taxon>Eurotiomycetidae</taxon>
        <taxon>Eurotiales</taxon>
        <taxon>Aspergillaceae</taxon>
        <taxon>Penicillium</taxon>
    </lineage>
</organism>
<dbReference type="Proteomes" id="UP001215712">
    <property type="component" value="Unassembled WGS sequence"/>
</dbReference>
<evidence type="ECO:0000313" key="3">
    <source>
        <dbReference type="Proteomes" id="UP001215712"/>
    </source>
</evidence>
<name>A0AAD6HW51_9EURO</name>
<feature type="compositionally biased region" description="Basic and acidic residues" evidence="1">
    <location>
        <begin position="197"/>
        <end position="207"/>
    </location>
</feature>
<protein>
    <submittedName>
        <fullName evidence="2">Uncharacterized protein</fullName>
    </submittedName>
</protein>